<evidence type="ECO:0000256" key="1">
    <source>
        <dbReference type="ARBA" id="ARBA00023180"/>
    </source>
</evidence>
<gene>
    <name evidence="3" type="ORF">AFUS01_LOCUS16813</name>
</gene>
<name>A0A8J2P8N6_9HEXA</name>
<dbReference type="Proteomes" id="UP000708208">
    <property type="component" value="Unassembled WGS sequence"/>
</dbReference>
<dbReference type="EMBL" id="CAJVCH010156695">
    <property type="protein sequence ID" value="CAG7728001.1"/>
    <property type="molecule type" value="Genomic_DNA"/>
</dbReference>
<evidence type="ECO:0000313" key="3">
    <source>
        <dbReference type="EMBL" id="CAG7728001.1"/>
    </source>
</evidence>
<reference evidence="3" key="1">
    <citation type="submission" date="2021-06" db="EMBL/GenBank/DDBJ databases">
        <authorList>
            <person name="Hodson N. C."/>
            <person name="Mongue J. A."/>
            <person name="Jaron S. K."/>
        </authorList>
    </citation>
    <scope>NUCLEOTIDE SEQUENCE</scope>
</reference>
<proteinExistence type="predicted"/>
<sequence length="239" mass="27712">MAMHSSDEITENYEKNWDNCILWTFGIPEDTPNVKELAVKIKEIYFPQNSNLTKDQKLEQFTKIFSDAYFLLSTSHYISVQRQFSPIYSYYFNRRGGPSTSSILHLVTCKGIVKVLKSLGTFIYNIITGNKFQDYGVCHNDELIMLFNLKMMLNVSKKPQSADYKFSKDMIKLWVDFARDPTSMIFRGVGFSKQEPTDKPLQYLELSEDPRMVDEPFQERVDELKSVGLIELCLSLATK</sequence>
<dbReference type="InterPro" id="IPR002018">
    <property type="entry name" value="CarbesteraseB"/>
</dbReference>
<keyword evidence="1" id="KW-0325">Glycoprotein</keyword>
<dbReference type="InterPro" id="IPR050309">
    <property type="entry name" value="Type-B_Carboxylest/Lipase"/>
</dbReference>
<dbReference type="Pfam" id="PF00135">
    <property type="entry name" value="COesterase"/>
    <property type="match status" value="1"/>
</dbReference>
<organism evidence="3 4">
    <name type="scientific">Allacma fusca</name>
    <dbReference type="NCBI Taxonomy" id="39272"/>
    <lineage>
        <taxon>Eukaryota</taxon>
        <taxon>Metazoa</taxon>
        <taxon>Ecdysozoa</taxon>
        <taxon>Arthropoda</taxon>
        <taxon>Hexapoda</taxon>
        <taxon>Collembola</taxon>
        <taxon>Symphypleona</taxon>
        <taxon>Sminthuridae</taxon>
        <taxon>Allacma</taxon>
    </lineage>
</organism>
<dbReference type="OrthoDB" id="19653at2759"/>
<feature type="domain" description="Carboxylesterase type B" evidence="2">
    <location>
        <begin position="9"/>
        <end position="221"/>
    </location>
</feature>
<protein>
    <recommendedName>
        <fullName evidence="2">Carboxylesterase type B domain-containing protein</fullName>
    </recommendedName>
</protein>
<dbReference type="AlphaFoldDB" id="A0A8J2P8N6"/>
<keyword evidence="4" id="KW-1185">Reference proteome</keyword>
<evidence type="ECO:0000313" key="4">
    <source>
        <dbReference type="Proteomes" id="UP000708208"/>
    </source>
</evidence>
<evidence type="ECO:0000259" key="2">
    <source>
        <dbReference type="Pfam" id="PF00135"/>
    </source>
</evidence>
<dbReference type="PANTHER" id="PTHR11559">
    <property type="entry name" value="CARBOXYLESTERASE"/>
    <property type="match status" value="1"/>
</dbReference>
<comment type="caution">
    <text evidence="3">The sequence shown here is derived from an EMBL/GenBank/DDBJ whole genome shotgun (WGS) entry which is preliminary data.</text>
</comment>
<accession>A0A8J2P8N6</accession>